<gene>
    <name evidence="3" type="ORF">PAF17_19400</name>
</gene>
<name>A0ABT4ZKV1_9RHOB</name>
<dbReference type="GO" id="GO:0004519">
    <property type="term" value="F:endonuclease activity"/>
    <property type="evidence" value="ECO:0007669"/>
    <property type="project" value="UniProtKB-KW"/>
</dbReference>
<feature type="compositionally biased region" description="Basic residues" evidence="1">
    <location>
        <begin position="1"/>
        <end position="10"/>
    </location>
</feature>
<protein>
    <submittedName>
        <fullName evidence="3">Restriction endonuclease</fullName>
    </submittedName>
</protein>
<comment type="caution">
    <text evidence="3">The sequence shown here is derived from an EMBL/GenBank/DDBJ whole genome shotgun (WGS) entry which is preliminary data.</text>
</comment>
<reference evidence="3" key="1">
    <citation type="submission" date="2022-12" db="EMBL/GenBank/DDBJ databases">
        <title>Paracoccus onchidii sp. nov., isolated from a marine invertebrate from the South China Sea.</title>
        <authorList>
            <person name="Xu S."/>
            <person name="Liu Z."/>
            <person name="Xu Y."/>
        </authorList>
    </citation>
    <scope>NUCLEOTIDE SEQUENCE</scope>
    <source>
        <strain evidence="3">Z330</strain>
    </source>
</reference>
<proteinExistence type="predicted"/>
<sequence>MSSEKFRKRLSANDVGTTGGHQGGVLIPKGEKELLAMLPTLDQDIKNPDAWIECIDETGHTLKFRFVYYNNRLHDPGGTRNEYRITHMTSWFRDVGAREGDEFEISRASFGNQYLIGLRPKDTEEPEPDQGVRIRLTAWRRVH</sequence>
<feature type="region of interest" description="Disordered" evidence="1">
    <location>
        <begin position="1"/>
        <end position="26"/>
    </location>
</feature>
<dbReference type="SUPFAM" id="SSF101936">
    <property type="entry name" value="DNA-binding pseudobarrel domain"/>
    <property type="match status" value="1"/>
</dbReference>
<dbReference type="Pfam" id="PF09217">
    <property type="entry name" value="EcoRII-N"/>
    <property type="match status" value="1"/>
</dbReference>
<feature type="domain" description="Restriction endonuclease type II EcoRII N-terminal" evidence="2">
    <location>
        <begin position="5"/>
        <end position="88"/>
    </location>
</feature>
<keyword evidence="3" id="KW-0255">Endonuclease</keyword>
<organism evidence="3 4">
    <name type="scientific">Paracoccus onchidii</name>
    <dbReference type="NCBI Taxonomy" id="3017813"/>
    <lineage>
        <taxon>Bacteria</taxon>
        <taxon>Pseudomonadati</taxon>
        <taxon>Pseudomonadota</taxon>
        <taxon>Alphaproteobacteria</taxon>
        <taxon>Rhodobacterales</taxon>
        <taxon>Paracoccaceae</taxon>
        <taxon>Paracoccus</taxon>
    </lineage>
</organism>
<dbReference type="RefSeq" id="WP_271890727.1">
    <property type="nucleotide sequence ID" value="NZ_JAQBIE010000047.1"/>
</dbReference>
<evidence type="ECO:0000313" key="3">
    <source>
        <dbReference type="EMBL" id="MDB6179633.1"/>
    </source>
</evidence>
<evidence type="ECO:0000259" key="2">
    <source>
        <dbReference type="Pfam" id="PF09217"/>
    </source>
</evidence>
<dbReference type="InterPro" id="IPR015300">
    <property type="entry name" value="DNA-bd_pseudobarrel_sf"/>
</dbReference>
<dbReference type="InterPro" id="IPR023372">
    <property type="entry name" value="Rest_endonuc_II_EcoRII_N"/>
</dbReference>
<keyword evidence="3" id="KW-0540">Nuclease</keyword>
<dbReference type="Gene3D" id="2.40.330.10">
    <property type="entry name" value="DNA-binding pseudobarrel domain"/>
    <property type="match status" value="1"/>
</dbReference>
<accession>A0ABT4ZKV1</accession>
<evidence type="ECO:0000256" key="1">
    <source>
        <dbReference type="SAM" id="MobiDB-lite"/>
    </source>
</evidence>
<dbReference type="EMBL" id="JAQBIE010000047">
    <property type="protein sequence ID" value="MDB6179633.1"/>
    <property type="molecule type" value="Genomic_DNA"/>
</dbReference>
<dbReference type="Proteomes" id="UP001165641">
    <property type="component" value="Unassembled WGS sequence"/>
</dbReference>
<keyword evidence="4" id="KW-1185">Reference proteome</keyword>
<evidence type="ECO:0000313" key="4">
    <source>
        <dbReference type="Proteomes" id="UP001165641"/>
    </source>
</evidence>
<keyword evidence="3" id="KW-0378">Hydrolase</keyword>